<evidence type="ECO:0000313" key="2">
    <source>
        <dbReference type="Proteomes" id="UP000010471"/>
    </source>
</evidence>
<dbReference type="HOGENOM" id="CLU_1198893_0_0_3"/>
<dbReference type="RefSeq" id="WP_015181195.1">
    <property type="nucleotide sequence ID" value="NC_019738.1"/>
</dbReference>
<sequence length="235" mass="27742">MKNTFAGIAEGLTDQIVIENILAGYFNPDIDINWLQPLRDATDANRSSNFGGWSQVFEYCQSTDFKEAFQFNEYIIIHIDTDVSEEHYNVPHRDENGEFTPEQLIKKVVEKFKGLIGENFYTRYEDKIIFAIAVHSMECWLLPLYYTDNKKSKFKSCLSTLNQALQRKEGFTIDTNNKNPEYYRSISMKYCKRRNLLELYKENPSFKTFIEEIQSRNIVTHIPPFDCHKRIIVWN</sequence>
<dbReference type="AlphaFoldDB" id="K9W9H4"/>
<protein>
    <submittedName>
        <fullName evidence="1">Uncharacterized protein</fullName>
    </submittedName>
</protein>
<dbReference type="Proteomes" id="UP000010471">
    <property type="component" value="Chromosome"/>
</dbReference>
<accession>K9W9H4</accession>
<keyword evidence="2" id="KW-1185">Reference proteome</keyword>
<dbReference type="EMBL" id="CP003630">
    <property type="protein sequence ID" value="AFZ17035.1"/>
    <property type="molecule type" value="Genomic_DNA"/>
</dbReference>
<gene>
    <name evidence="1" type="ORF">Mic7113_1143</name>
</gene>
<reference evidence="1 2" key="1">
    <citation type="submission" date="2012-06" db="EMBL/GenBank/DDBJ databases">
        <title>Finished chromosome of genome of Microcoleus sp. PCC 7113.</title>
        <authorList>
            <consortium name="US DOE Joint Genome Institute"/>
            <person name="Gugger M."/>
            <person name="Coursin T."/>
            <person name="Rippka R."/>
            <person name="Tandeau De Marsac N."/>
            <person name="Huntemann M."/>
            <person name="Wei C.-L."/>
            <person name="Han J."/>
            <person name="Detter J.C."/>
            <person name="Han C."/>
            <person name="Tapia R."/>
            <person name="Chen A."/>
            <person name="Kyrpides N."/>
            <person name="Mavromatis K."/>
            <person name="Markowitz V."/>
            <person name="Szeto E."/>
            <person name="Ivanova N."/>
            <person name="Pagani I."/>
            <person name="Pati A."/>
            <person name="Goodwin L."/>
            <person name="Nordberg H.P."/>
            <person name="Cantor M.N."/>
            <person name="Hua S.X."/>
            <person name="Woyke T."/>
            <person name="Kerfeld C.A."/>
        </authorList>
    </citation>
    <scope>NUCLEOTIDE SEQUENCE [LARGE SCALE GENOMIC DNA]</scope>
    <source>
        <strain evidence="1 2">PCC 7113</strain>
    </source>
</reference>
<dbReference type="PATRIC" id="fig|1173027.3.peg.1261"/>
<evidence type="ECO:0000313" key="1">
    <source>
        <dbReference type="EMBL" id="AFZ17035.1"/>
    </source>
</evidence>
<dbReference type="STRING" id="1173027.Mic7113_1143"/>
<proteinExistence type="predicted"/>
<dbReference type="OrthoDB" id="800002at2"/>
<dbReference type="eggNOG" id="ENOG502ZH4H">
    <property type="taxonomic scope" value="Bacteria"/>
</dbReference>
<name>K9W9H4_9CYAN</name>
<organism evidence="1 2">
    <name type="scientific">Allocoleopsis franciscana PCC 7113</name>
    <dbReference type="NCBI Taxonomy" id="1173027"/>
    <lineage>
        <taxon>Bacteria</taxon>
        <taxon>Bacillati</taxon>
        <taxon>Cyanobacteriota</taxon>
        <taxon>Cyanophyceae</taxon>
        <taxon>Coleofasciculales</taxon>
        <taxon>Coleofasciculaceae</taxon>
        <taxon>Allocoleopsis</taxon>
        <taxon>Allocoleopsis franciscana</taxon>
    </lineage>
</organism>
<dbReference type="KEGG" id="mic:Mic7113_1143"/>